<dbReference type="Pfam" id="PF04773">
    <property type="entry name" value="FecR"/>
    <property type="match status" value="1"/>
</dbReference>
<dbReference type="Gene3D" id="2.60.120.1440">
    <property type="match status" value="1"/>
</dbReference>
<dbReference type="PANTHER" id="PTHR30273:SF2">
    <property type="entry name" value="PROTEIN FECR"/>
    <property type="match status" value="1"/>
</dbReference>
<dbReference type="InterPro" id="IPR032623">
    <property type="entry name" value="FecR_N"/>
</dbReference>
<keyword evidence="1" id="KW-0812">Transmembrane</keyword>
<accession>A0ABT0DVZ4</accession>
<dbReference type="PIRSF" id="PIRSF018266">
    <property type="entry name" value="FecR"/>
    <property type="match status" value="1"/>
</dbReference>
<evidence type="ECO:0000259" key="3">
    <source>
        <dbReference type="Pfam" id="PF16220"/>
    </source>
</evidence>
<proteinExistence type="predicted"/>
<name>A0ABT0DVZ4_9SPHN</name>
<dbReference type="Pfam" id="PF16220">
    <property type="entry name" value="DUF4880"/>
    <property type="match status" value="1"/>
</dbReference>
<reference evidence="4 5" key="1">
    <citation type="submission" date="2022-04" db="EMBL/GenBank/DDBJ databases">
        <authorList>
            <person name="Huq M.A."/>
        </authorList>
    </citation>
    <scope>NUCLEOTIDE SEQUENCE [LARGE SCALE GENOMIC DNA]</scope>
    <source>
        <strain evidence="4 5">MAH-33</strain>
    </source>
</reference>
<organism evidence="4 5">
    <name type="scientific">Sphingobium agri</name>
    <dbReference type="NCBI Taxonomy" id="2933566"/>
    <lineage>
        <taxon>Bacteria</taxon>
        <taxon>Pseudomonadati</taxon>
        <taxon>Pseudomonadota</taxon>
        <taxon>Alphaproteobacteria</taxon>
        <taxon>Sphingomonadales</taxon>
        <taxon>Sphingomonadaceae</taxon>
        <taxon>Sphingobium</taxon>
    </lineage>
</organism>
<dbReference type="Proteomes" id="UP001203512">
    <property type="component" value="Unassembled WGS sequence"/>
</dbReference>
<dbReference type="EMBL" id="JALKHS010000006">
    <property type="protein sequence ID" value="MCK0531295.1"/>
    <property type="molecule type" value="Genomic_DNA"/>
</dbReference>
<evidence type="ECO:0000259" key="2">
    <source>
        <dbReference type="Pfam" id="PF04773"/>
    </source>
</evidence>
<evidence type="ECO:0000313" key="5">
    <source>
        <dbReference type="Proteomes" id="UP001203512"/>
    </source>
</evidence>
<keyword evidence="5" id="KW-1185">Reference proteome</keyword>
<keyword evidence="1" id="KW-0472">Membrane</keyword>
<dbReference type="InterPro" id="IPR012373">
    <property type="entry name" value="Ferrdict_sens_TM"/>
</dbReference>
<keyword evidence="1" id="KW-1133">Transmembrane helix</keyword>
<gene>
    <name evidence="4" type="ORF">MU848_06830</name>
</gene>
<sequence length="337" mass="36650">MQASGPGSNSREEVEAEAARLLAKLNSNPTAQDEADICAWIEADPRHAIAYARAEAAWEAAERLKSAAADVNLPPVSEVVTEEQQRRLSRNIMIVAGIAVILFILAAIVTVRTFNDVDHYETRIGEIRTISLPDGSRLHLNSDSAVDVRFTSNGRKVRLLKGEAAIEVAPDAQREFDVEARSAIVRARDTALNLRLRPSLIELTVTKGTAIVSCGNRPPRQVAAGNGAVLQPRSFVLTRLDPNVVRQRTAWRKQLVHLEGETIEQAAGEFNRYRDAPILIGDARVSALRIGGEFHIGDSGKFLSLLQSRLPVRAVSGDDGSIMLLYRDAPIAGDSGI</sequence>
<feature type="domain" description="FecR N-terminal" evidence="3">
    <location>
        <begin position="17"/>
        <end position="56"/>
    </location>
</feature>
<comment type="caution">
    <text evidence="4">The sequence shown here is derived from an EMBL/GenBank/DDBJ whole genome shotgun (WGS) entry which is preliminary data.</text>
</comment>
<evidence type="ECO:0000256" key="1">
    <source>
        <dbReference type="SAM" id="Phobius"/>
    </source>
</evidence>
<feature type="transmembrane region" description="Helical" evidence="1">
    <location>
        <begin position="92"/>
        <end position="114"/>
    </location>
</feature>
<feature type="domain" description="FecR protein" evidence="2">
    <location>
        <begin position="118"/>
        <end position="209"/>
    </location>
</feature>
<dbReference type="PANTHER" id="PTHR30273">
    <property type="entry name" value="PERIPLASMIC SIGNAL SENSOR AND SIGMA FACTOR ACTIVATOR FECR-RELATED"/>
    <property type="match status" value="1"/>
</dbReference>
<protein>
    <submittedName>
        <fullName evidence="4">FecR domain-containing protein</fullName>
    </submittedName>
</protein>
<dbReference type="InterPro" id="IPR006860">
    <property type="entry name" value="FecR"/>
</dbReference>
<evidence type="ECO:0000313" key="4">
    <source>
        <dbReference type="EMBL" id="MCK0531295.1"/>
    </source>
</evidence>
<dbReference type="RefSeq" id="WP_247230953.1">
    <property type="nucleotide sequence ID" value="NZ_JALKHS010000006.1"/>
</dbReference>